<dbReference type="PRINTS" id="PR00034">
    <property type="entry name" value="HTHCRP"/>
</dbReference>
<dbReference type="SMART" id="SM00419">
    <property type="entry name" value="HTH_CRP"/>
    <property type="match status" value="1"/>
</dbReference>
<name>A0A3S3T4F3_9HYPH</name>
<dbReference type="InterPro" id="IPR036390">
    <property type="entry name" value="WH_DNA-bd_sf"/>
</dbReference>
<dbReference type="InterPro" id="IPR036388">
    <property type="entry name" value="WH-like_DNA-bd_sf"/>
</dbReference>
<comment type="caution">
    <text evidence="5">The sequence shown here is derived from an EMBL/GenBank/DDBJ whole genome shotgun (WGS) entry which is preliminary data.</text>
</comment>
<dbReference type="PANTHER" id="PTHR24567">
    <property type="entry name" value="CRP FAMILY TRANSCRIPTIONAL REGULATORY PROTEIN"/>
    <property type="match status" value="1"/>
</dbReference>
<dbReference type="RefSeq" id="WP_128442070.1">
    <property type="nucleotide sequence ID" value="NZ_SBIP01000001.1"/>
</dbReference>
<dbReference type="GO" id="GO:0003700">
    <property type="term" value="F:DNA-binding transcription factor activity"/>
    <property type="evidence" value="ECO:0007669"/>
    <property type="project" value="TreeGrafter"/>
</dbReference>
<dbReference type="AlphaFoldDB" id="A0A3S3T4F3"/>
<gene>
    <name evidence="5" type="ORF">EPK99_00055</name>
</gene>
<dbReference type="InterPro" id="IPR012318">
    <property type="entry name" value="HTH_CRP"/>
</dbReference>
<keyword evidence="3" id="KW-0804">Transcription</keyword>
<evidence type="ECO:0000256" key="2">
    <source>
        <dbReference type="ARBA" id="ARBA00023125"/>
    </source>
</evidence>
<proteinExistence type="predicted"/>
<dbReference type="Gene3D" id="1.10.10.10">
    <property type="entry name" value="Winged helix-like DNA-binding domain superfamily/Winged helix DNA-binding domain"/>
    <property type="match status" value="1"/>
</dbReference>
<dbReference type="Proteomes" id="UP000287687">
    <property type="component" value="Unassembled WGS sequence"/>
</dbReference>
<keyword evidence="1" id="KW-0805">Transcription regulation</keyword>
<dbReference type="SMART" id="SM00100">
    <property type="entry name" value="cNMP"/>
    <property type="match status" value="1"/>
</dbReference>
<dbReference type="EMBL" id="SBIP01000001">
    <property type="protein sequence ID" value="RWX81823.1"/>
    <property type="molecule type" value="Genomic_DNA"/>
</dbReference>
<organism evidence="5 6">
    <name type="scientific">Neorhizobium lilium</name>
    <dbReference type="NCBI Taxonomy" id="2503024"/>
    <lineage>
        <taxon>Bacteria</taxon>
        <taxon>Pseudomonadati</taxon>
        <taxon>Pseudomonadota</taxon>
        <taxon>Alphaproteobacteria</taxon>
        <taxon>Hyphomicrobiales</taxon>
        <taxon>Rhizobiaceae</taxon>
        <taxon>Rhizobium/Agrobacterium group</taxon>
        <taxon>Neorhizobium</taxon>
    </lineage>
</organism>
<dbReference type="PANTHER" id="PTHR24567:SF75">
    <property type="entry name" value="FUMARATE AND NITRATE REDUCTION REGULATORY PROTEIN"/>
    <property type="match status" value="1"/>
</dbReference>
<dbReference type="SUPFAM" id="SSF46785">
    <property type="entry name" value="Winged helix' DNA-binding domain"/>
    <property type="match status" value="1"/>
</dbReference>
<dbReference type="GO" id="GO:0003677">
    <property type="term" value="F:DNA binding"/>
    <property type="evidence" value="ECO:0007669"/>
    <property type="project" value="UniProtKB-KW"/>
</dbReference>
<keyword evidence="6" id="KW-1185">Reference proteome</keyword>
<evidence type="ECO:0000256" key="3">
    <source>
        <dbReference type="ARBA" id="ARBA00023163"/>
    </source>
</evidence>
<feature type="domain" description="HTH crp-type" evidence="4">
    <location>
        <begin position="157"/>
        <end position="230"/>
    </location>
</feature>
<evidence type="ECO:0000313" key="5">
    <source>
        <dbReference type="EMBL" id="RWX81823.1"/>
    </source>
</evidence>
<dbReference type="CDD" id="cd00038">
    <property type="entry name" value="CAP_ED"/>
    <property type="match status" value="1"/>
</dbReference>
<dbReference type="Gene3D" id="2.60.120.10">
    <property type="entry name" value="Jelly Rolls"/>
    <property type="match status" value="1"/>
</dbReference>
<dbReference type="InterPro" id="IPR050397">
    <property type="entry name" value="Env_Response_Regulators"/>
</dbReference>
<reference evidence="5 6" key="1">
    <citation type="submission" date="2019-01" db="EMBL/GenBank/DDBJ databases">
        <title>The draft genome of Rhizobium sp. 24NR.</title>
        <authorList>
            <person name="Liu L."/>
            <person name="Liang L."/>
            <person name="Shi S."/>
            <person name="Xu L."/>
            <person name="Wang X."/>
            <person name="Li L."/>
            <person name="Zhang X."/>
        </authorList>
    </citation>
    <scope>NUCLEOTIDE SEQUENCE [LARGE SCALE GENOMIC DNA]</scope>
    <source>
        <strain evidence="5 6">24NR</strain>
    </source>
</reference>
<dbReference type="InterPro" id="IPR000595">
    <property type="entry name" value="cNMP-bd_dom"/>
</dbReference>
<dbReference type="InterPro" id="IPR018490">
    <property type="entry name" value="cNMP-bd_dom_sf"/>
</dbReference>
<evidence type="ECO:0000259" key="4">
    <source>
        <dbReference type="PROSITE" id="PS51063"/>
    </source>
</evidence>
<dbReference type="PROSITE" id="PS51063">
    <property type="entry name" value="HTH_CRP_2"/>
    <property type="match status" value="1"/>
</dbReference>
<dbReference type="OrthoDB" id="667966at2"/>
<sequence>MLMQGKNAFEIAGYAREAVQPRTSPSRGSTPCQSLLALFQMSALETVPASKAVCWEGDSASHLFQVVEGVVRLQRIIGEGRRAITAFQYAGDVVGAFVQGEFPFTAEAVTECKIRRISRKTFLSEVTGSDVLRPEYIKLLCEETAAAHEQMVLLSKKNAEERLCSFLVELASRGGAPGQTGLLQVPMNRQDIADYLGMTIETVSRTISKLAARKIVVPEGRHNLRIICFSRLSRLCGNADAFHSENCHRMGIH</sequence>
<evidence type="ECO:0000313" key="6">
    <source>
        <dbReference type="Proteomes" id="UP000287687"/>
    </source>
</evidence>
<dbReference type="GO" id="GO:0005829">
    <property type="term" value="C:cytosol"/>
    <property type="evidence" value="ECO:0007669"/>
    <property type="project" value="TreeGrafter"/>
</dbReference>
<dbReference type="InterPro" id="IPR014710">
    <property type="entry name" value="RmlC-like_jellyroll"/>
</dbReference>
<accession>A0A3S3T4F3</accession>
<dbReference type="Pfam" id="PF13545">
    <property type="entry name" value="HTH_Crp_2"/>
    <property type="match status" value="1"/>
</dbReference>
<protein>
    <submittedName>
        <fullName evidence="5">Cyclic nucleotide-binding domain-containing protein</fullName>
    </submittedName>
</protein>
<dbReference type="SUPFAM" id="SSF51206">
    <property type="entry name" value="cAMP-binding domain-like"/>
    <property type="match status" value="1"/>
</dbReference>
<keyword evidence="2" id="KW-0238">DNA-binding</keyword>
<dbReference type="Pfam" id="PF00027">
    <property type="entry name" value="cNMP_binding"/>
    <property type="match status" value="1"/>
</dbReference>
<evidence type="ECO:0000256" key="1">
    <source>
        <dbReference type="ARBA" id="ARBA00023015"/>
    </source>
</evidence>
<dbReference type="CDD" id="cd00092">
    <property type="entry name" value="HTH_CRP"/>
    <property type="match status" value="1"/>
</dbReference>